<evidence type="ECO:0008006" key="3">
    <source>
        <dbReference type="Google" id="ProtNLM"/>
    </source>
</evidence>
<dbReference type="SUPFAM" id="SSF141571">
    <property type="entry name" value="Pentapeptide repeat-like"/>
    <property type="match status" value="1"/>
</dbReference>
<dbReference type="InterPro" id="IPR001646">
    <property type="entry name" value="5peptide_repeat"/>
</dbReference>
<dbReference type="Gene3D" id="2.160.20.80">
    <property type="entry name" value="E3 ubiquitin-protein ligase SopA"/>
    <property type="match status" value="1"/>
</dbReference>
<dbReference type="EMBL" id="MPIN01000040">
    <property type="protein sequence ID" value="OJH33404.1"/>
    <property type="molecule type" value="Genomic_DNA"/>
</dbReference>
<reference evidence="1 2" key="2">
    <citation type="submission" date="2016-12" db="EMBL/GenBank/DDBJ databases">
        <title>Draft Genome Sequence of Cystobacter ferrugineus Strain Cbfe23.</title>
        <authorList>
            <person name="Akbar S."/>
            <person name="Dowd S.E."/>
            <person name="Stevens D.C."/>
        </authorList>
    </citation>
    <scope>NUCLEOTIDE SEQUENCE [LARGE SCALE GENOMIC DNA]</scope>
    <source>
        <strain evidence="1 2">Cbfe23</strain>
    </source>
</reference>
<dbReference type="OrthoDB" id="5504193at2"/>
<protein>
    <recommendedName>
        <fullName evidence="3">Pentapeptide repeat-containing protein</fullName>
    </recommendedName>
</protein>
<sequence length="207" mass="23806">MRPTPNIHIENREVEGERLELTNREAIYWLGPNITLRRCTVVLGVGGRQLVPMWGRLIDCTITAKREIVNEWFTSMRFEGCRFTGRFSGVGFGQRVGVDMWWEHGGIENCDFSEARLDECSFHGCDMRTIQLPKWPCFTIVDPIRHGRELLSVPWPGDFTPVFLEGEHRDREDTAAVTIYAPAEAKRSGATLEEFKAAVERFDFIVR</sequence>
<organism evidence="1 2">
    <name type="scientific">Cystobacter ferrugineus</name>
    <dbReference type="NCBI Taxonomy" id="83449"/>
    <lineage>
        <taxon>Bacteria</taxon>
        <taxon>Pseudomonadati</taxon>
        <taxon>Myxococcota</taxon>
        <taxon>Myxococcia</taxon>
        <taxon>Myxococcales</taxon>
        <taxon>Cystobacterineae</taxon>
        <taxon>Archangiaceae</taxon>
        <taxon>Cystobacter</taxon>
    </lineage>
</organism>
<dbReference type="AlphaFoldDB" id="A0A1L9ATU7"/>
<keyword evidence="2" id="KW-1185">Reference proteome</keyword>
<name>A0A1L9ATU7_9BACT</name>
<evidence type="ECO:0000313" key="2">
    <source>
        <dbReference type="Proteomes" id="UP000182229"/>
    </source>
</evidence>
<reference evidence="2" key="1">
    <citation type="submission" date="2016-11" db="EMBL/GenBank/DDBJ databases">
        <authorList>
            <person name="Shukria A."/>
            <person name="Stevens D.C."/>
        </authorList>
    </citation>
    <scope>NUCLEOTIDE SEQUENCE [LARGE SCALE GENOMIC DNA]</scope>
    <source>
        <strain evidence="2">Cbfe23</strain>
    </source>
</reference>
<dbReference type="Proteomes" id="UP000182229">
    <property type="component" value="Unassembled WGS sequence"/>
</dbReference>
<comment type="caution">
    <text evidence="1">The sequence shown here is derived from an EMBL/GenBank/DDBJ whole genome shotgun (WGS) entry which is preliminary data.</text>
</comment>
<proteinExistence type="predicted"/>
<gene>
    <name evidence="1" type="ORF">BON30_48915</name>
</gene>
<evidence type="ECO:0000313" key="1">
    <source>
        <dbReference type="EMBL" id="OJH33404.1"/>
    </source>
</evidence>
<dbReference type="Pfam" id="PF00805">
    <property type="entry name" value="Pentapeptide"/>
    <property type="match status" value="1"/>
</dbReference>
<accession>A0A1L9ATU7</accession>
<dbReference type="RefSeq" id="WP_071905551.1">
    <property type="nucleotide sequence ID" value="NZ_MPIN01000040.1"/>
</dbReference>